<comment type="caution">
    <text evidence="5">The sequence shown here is derived from an EMBL/GenBank/DDBJ whole genome shotgun (WGS) entry which is preliminary data.</text>
</comment>
<evidence type="ECO:0000256" key="2">
    <source>
        <dbReference type="ARBA" id="ARBA00023002"/>
    </source>
</evidence>
<dbReference type="NCBIfam" id="NF047420">
    <property type="entry name" value="EF_P_mod_YmfI"/>
    <property type="match status" value="1"/>
</dbReference>
<dbReference type="PRINTS" id="PR00080">
    <property type="entry name" value="SDRFAMILY"/>
</dbReference>
<dbReference type="RefSeq" id="WP_025490297.1">
    <property type="nucleotide sequence ID" value="NZ_CALBAU010000323.1"/>
</dbReference>
<evidence type="ECO:0000256" key="1">
    <source>
        <dbReference type="ARBA" id="ARBA00006484"/>
    </source>
</evidence>
<dbReference type="PANTHER" id="PTHR42879">
    <property type="entry name" value="3-OXOACYL-(ACYL-CARRIER-PROTEIN) REDUCTASE"/>
    <property type="match status" value="1"/>
</dbReference>
<dbReference type="GO" id="GO:0032787">
    <property type="term" value="P:monocarboxylic acid metabolic process"/>
    <property type="evidence" value="ECO:0007669"/>
    <property type="project" value="UniProtKB-ARBA"/>
</dbReference>
<dbReference type="Gene3D" id="3.40.50.720">
    <property type="entry name" value="NAD(P)-binding Rossmann-like Domain"/>
    <property type="match status" value="1"/>
</dbReference>
<dbReference type="PROSITE" id="PS00061">
    <property type="entry name" value="ADH_SHORT"/>
    <property type="match status" value="1"/>
</dbReference>
<protein>
    <submittedName>
        <fullName evidence="5">SDR family NAD(P)-dependent oxidoreductase</fullName>
    </submittedName>
</protein>
<name>A0A3E3INE2_9FIRM</name>
<evidence type="ECO:0000256" key="4">
    <source>
        <dbReference type="RuleBase" id="RU000363"/>
    </source>
</evidence>
<dbReference type="PANTHER" id="PTHR42879:SF2">
    <property type="entry name" value="3-OXOACYL-[ACYL-CARRIER-PROTEIN] REDUCTASE FABG"/>
    <property type="match status" value="1"/>
</dbReference>
<keyword evidence="3" id="KW-0753">Steroid metabolism</keyword>
<dbReference type="Proteomes" id="UP000261166">
    <property type="component" value="Unassembled WGS sequence"/>
</dbReference>
<dbReference type="FunFam" id="3.40.50.720:FF:000173">
    <property type="entry name" value="3-oxoacyl-[acyl-carrier protein] reductase"/>
    <property type="match status" value="1"/>
</dbReference>
<comment type="similarity">
    <text evidence="1 4">Belongs to the short-chain dehydrogenases/reductases (SDR) family.</text>
</comment>
<dbReference type="SUPFAM" id="SSF51735">
    <property type="entry name" value="NAD(P)-binding Rossmann-fold domains"/>
    <property type="match status" value="1"/>
</dbReference>
<dbReference type="OrthoDB" id="9803333at2"/>
<dbReference type="EMBL" id="QVLU01000019">
    <property type="protein sequence ID" value="RGE68597.1"/>
    <property type="molecule type" value="Genomic_DNA"/>
</dbReference>
<sequence length="239" mass="25628">MRKKALITGASRGIGEAIAKELARQGFELTLTCLNSLDQLKELAGGLEKKYGVSCHIFQGDMGDPEAVDRLFDGLNRLDVLINNAGISHIGLLSDMSVSQWRRVMSTNLDSCFYTCRRAIPLMVHAKQGRIINISSVWGQAGASMEAAYSASKGGVNSLTKALAKELAPSNIQVNAIACGVIDTDMNRCFAPEEMASLIEEIPADRIGRPEEVAALAGQLITAPAYMTGQIITIDGGWI</sequence>
<dbReference type="AlphaFoldDB" id="A0A3E3INE2"/>
<keyword evidence="2" id="KW-0560">Oxidoreductase</keyword>
<reference evidence="5 6" key="1">
    <citation type="submission" date="2018-08" db="EMBL/GenBank/DDBJ databases">
        <title>A genome reference for cultivated species of the human gut microbiota.</title>
        <authorList>
            <person name="Zou Y."/>
            <person name="Xue W."/>
            <person name="Luo G."/>
        </authorList>
    </citation>
    <scope>NUCLEOTIDE SEQUENCE [LARGE SCALE GENOMIC DNA]</scope>
    <source>
        <strain evidence="5 6">AF26-4BH</strain>
    </source>
</reference>
<dbReference type="InterPro" id="IPR050259">
    <property type="entry name" value="SDR"/>
</dbReference>
<dbReference type="GO" id="GO:0016491">
    <property type="term" value="F:oxidoreductase activity"/>
    <property type="evidence" value="ECO:0007669"/>
    <property type="project" value="UniProtKB-KW"/>
</dbReference>
<dbReference type="InterPro" id="IPR002347">
    <property type="entry name" value="SDR_fam"/>
</dbReference>
<dbReference type="Pfam" id="PF00106">
    <property type="entry name" value="adh_short"/>
    <property type="match status" value="1"/>
</dbReference>
<organism evidence="5 6">
    <name type="scientific">Eisenbergiella massiliensis</name>
    <dbReference type="NCBI Taxonomy" id="1720294"/>
    <lineage>
        <taxon>Bacteria</taxon>
        <taxon>Bacillati</taxon>
        <taxon>Bacillota</taxon>
        <taxon>Clostridia</taxon>
        <taxon>Lachnospirales</taxon>
        <taxon>Lachnospiraceae</taxon>
        <taxon>Eisenbergiella</taxon>
    </lineage>
</organism>
<accession>A0A3E3INE2</accession>
<keyword evidence="3" id="KW-0443">Lipid metabolism</keyword>
<evidence type="ECO:0000313" key="6">
    <source>
        <dbReference type="Proteomes" id="UP000261166"/>
    </source>
</evidence>
<evidence type="ECO:0000256" key="3">
    <source>
        <dbReference type="ARBA" id="ARBA00023221"/>
    </source>
</evidence>
<dbReference type="GO" id="GO:0008202">
    <property type="term" value="P:steroid metabolic process"/>
    <property type="evidence" value="ECO:0007669"/>
    <property type="project" value="UniProtKB-KW"/>
</dbReference>
<evidence type="ECO:0000313" key="5">
    <source>
        <dbReference type="EMBL" id="RGE68597.1"/>
    </source>
</evidence>
<dbReference type="PRINTS" id="PR00081">
    <property type="entry name" value="GDHRDH"/>
</dbReference>
<dbReference type="InterPro" id="IPR020904">
    <property type="entry name" value="Sc_DH/Rdtase_CS"/>
</dbReference>
<gene>
    <name evidence="5" type="ORF">DWY69_19205</name>
</gene>
<proteinExistence type="inferred from homology"/>
<dbReference type="InterPro" id="IPR036291">
    <property type="entry name" value="NAD(P)-bd_dom_sf"/>
</dbReference>